<protein>
    <submittedName>
        <fullName evidence="1">Uncharacterized protein</fullName>
    </submittedName>
</protein>
<dbReference type="EMBL" id="BPLR01013251">
    <property type="protein sequence ID" value="GIY59874.1"/>
    <property type="molecule type" value="Genomic_DNA"/>
</dbReference>
<sequence>MRTFHNAPPLFIINFSYSSCLTGSNKAKSYLTKIDVDYRLRIVLIKALSFSGRSSSRCPRGAFEKSRSIILSGRTGSPKSRKIVPLFKAVIFLEDGNFGVKECGFSSSADVLRSWRHQKDFETSGPTRIK</sequence>
<accession>A0AAV4UQ20</accession>
<dbReference type="Proteomes" id="UP001054945">
    <property type="component" value="Unassembled WGS sequence"/>
</dbReference>
<proteinExistence type="predicted"/>
<gene>
    <name evidence="1" type="ORF">CEXT_628061</name>
</gene>
<evidence type="ECO:0000313" key="1">
    <source>
        <dbReference type="EMBL" id="GIY59874.1"/>
    </source>
</evidence>
<name>A0AAV4UQ20_CAEEX</name>
<organism evidence="1 2">
    <name type="scientific">Caerostris extrusa</name>
    <name type="common">Bark spider</name>
    <name type="synonym">Caerostris bankana</name>
    <dbReference type="NCBI Taxonomy" id="172846"/>
    <lineage>
        <taxon>Eukaryota</taxon>
        <taxon>Metazoa</taxon>
        <taxon>Ecdysozoa</taxon>
        <taxon>Arthropoda</taxon>
        <taxon>Chelicerata</taxon>
        <taxon>Arachnida</taxon>
        <taxon>Araneae</taxon>
        <taxon>Araneomorphae</taxon>
        <taxon>Entelegynae</taxon>
        <taxon>Araneoidea</taxon>
        <taxon>Araneidae</taxon>
        <taxon>Caerostris</taxon>
    </lineage>
</organism>
<keyword evidence="2" id="KW-1185">Reference proteome</keyword>
<comment type="caution">
    <text evidence="1">The sequence shown here is derived from an EMBL/GenBank/DDBJ whole genome shotgun (WGS) entry which is preliminary data.</text>
</comment>
<reference evidence="1 2" key="1">
    <citation type="submission" date="2021-06" db="EMBL/GenBank/DDBJ databases">
        <title>Caerostris extrusa draft genome.</title>
        <authorList>
            <person name="Kono N."/>
            <person name="Arakawa K."/>
        </authorList>
    </citation>
    <scope>NUCLEOTIDE SEQUENCE [LARGE SCALE GENOMIC DNA]</scope>
</reference>
<dbReference type="AlphaFoldDB" id="A0AAV4UQ20"/>
<evidence type="ECO:0000313" key="2">
    <source>
        <dbReference type="Proteomes" id="UP001054945"/>
    </source>
</evidence>